<dbReference type="AlphaFoldDB" id="A0A6B9V8B8"/>
<dbReference type="Proteomes" id="UP000464620">
    <property type="component" value="Chromosome B09"/>
</dbReference>
<dbReference type="Gene3D" id="2.60.40.200">
    <property type="entry name" value="Superoxide dismutase, copper/zinc binding domain"/>
    <property type="match status" value="1"/>
</dbReference>
<evidence type="ECO:0000313" key="4">
    <source>
        <dbReference type="Proteomes" id="UP000464620"/>
    </source>
</evidence>
<gene>
    <name evidence="3" type="ORF">DS421_19g653890</name>
</gene>
<dbReference type="InterPro" id="IPR024134">
    <property type="entry name" value="SOD_Cu/Zn_/chaperone"/>
</dbReference>
<dbReference type="InterPro" id="IPR001424">
    <property type="entry name" value="SOD_Cu_Zn_dom"/>
</dbReference>
<protein>
    <submittedName>
        <fullName evidence="3">Superoxide dismutase [Cu-Zn]</fullName>
    </submittedName>
</protein>
<feature type="domain" description="GST N-terminal" evidence="2">
    <location>
        <begin position="1"/>
        <end position="73"/>
    </location>
</feature>
<dbReference type="SUPFAM" id="SSF49329">
    <property type="entry name" value="Cu,Zn superoxide dismutase-like"/>
    <property type="match status" value="1"/>
</dbReference>
<dbReference type="GO" id="GO:0006801">
    <property type="term" value="P:superoxide metabolic process"/>
    <property type="evidence" value="ECO:0007669"/>
    <property type="project" value="InterPro"/>
</dbReference>
<dbReference type="Pfam" id="PF02798">
    <property type="entry name" value="GST_N"/>
    <property type="match status" value="1"/>
</dbReference>
<organism evidence="3 4">
    <name type="scientific">Arachis hypogaea</name>
    <name type="common">Peanut</name>
    <dbReference type="NCBI Taxonomy" id="3818"/>
    <lineage>
        <taxon>Eukaryota</taxon>
        <taxon>Viridiplantae</taxon>
        <taxon>Streptophyta</taxon>
        <taxon>Embryophyta</taxon>
        <taxon>Tracheophyta</taxon>
        <taxon>Spermatophyta</taxon>
        <taxon>Magnoliopsida</taxon>
        <taxon>eudicotyledons</taxon>
        <taxon>Gunneridae</taxon>
        <taxon>Pentapetalae</taxon>
        <taxon>rosids</taxon>
        <taxon>fabids</taxon>
        <taxon>Fabales</taxon>
        <taxon>Fabaceae</taxon>
        <taxon>Papilionoideae</taxon>
        <taxon>50 kb inversion clade</taxon>
        <taxon>dalbergioids sensu lato</taxon>
        <taxon>Dalbergieae</taxon>
        <taxon>Pterocarpus clade</taxon>
        <taxon>Arachis</taxon>
    </lineage>
</organism>
<evidence type="ECO:0000313" key="3">
    <source>
        <dbReference type="EMBL" id="QHN77573.1"/>
    </source>
</evidence>
<sequence length="225" mass="24841">MSQPSRAVLIFCKVNGIEFDEIRVEISKRQQLSPEFAAINPFKKLPAIVDGRFKLFERRVLFFLAVTLSNSDFPTQISWMEKFLRKRTEITAPVPMTPEVFASSMAYLEPHFNPNKMKHGAPGDQICHAGDLENIVANADGVAEATIVDNQIPLIGPNPVVGRALVVHELEDDLGKGGKELSLSTGNAGGRLACGMKNFMNNSSSILFKYINQSIPSDYILFDAL</sequence>
<accession>A0A6B9V8B8</accession>
<dbReference type="PROSITE" id="PS50404">
    <property type="entry name" value="GST_NTER"/>
    <property type="match status" value="1"/>
</dbReference>
<dbReference type="SUPFAM" id="SSF52833">
    <property type="entry name" value="Thioredoxin-like"/>
    <property type="match status" value="1"/>
</dbReference>
<dbReference type="Gene3D" id="3.40.30.10">
    <property type="entry name" value="Glutaredoxin"/>
    <property type="match status" value="1"/>
</dbReference>
<proteinExistence type="predicted"/>
<dbReference type="PRINTS" id="PR00068">
    <property type="entry name" value="CUZNDISMTASE"/>
</dbReference>
<dbReference type="GO" id="GO:0005507">
    <property type="term" value="F:copper ion binding"/>
    <property type="evidence" value="ECO:0007669"/>
    <property type="project" value="InterPro"/>
</dbReference>
<dbReference type="InterPro" id="IPR036423">
    <property type="entry name" value="SOD-like_Cu/Zn_dom_sf"/>
</dbReference>
<evidence type="ECO:0000259" key="2">
    <source>
        <dbReference type="PROSITE" id="PS50404"/>
    </source>
</evidence>
<dbReference type="InterPro" id="IPR036249">
    <property type="entry name" value="Thioredoxin-like_sf"/>
</dbReference>
<evidence type="ECO:0000256" key="1">
    <source>
        <dbReference type="ARBA" id="ARBA00023008"/>
    </source>
</evidence>
<keyword evidence="1" id="KW-0186">Copper</keyword>
<name>A0A6B9V8B8_ARAHY</name>
<dbReference type="Pfam" id="PF00080">
    <property type="entry name" value="Sod_Cu"/>
    <property type="match status" value="1"/>
</dbReference>
<reference evidence="3 4" key="1">
    <citation type="submission" date="2020-01" db="EMBL/GenBank/DDBJ databases">
        <title>Genome sequence of Arachis hypogaea, cultivar Shitouqi.</title>
        <authorList>
            <person name="Zhuang W."/>
            <person name="Chen H."/>
            <person name="Varshney R."/>
            <person name="Wang D."/>
            <person name="Ming R."/>
        </authorList>
    </citation>
    <scope>NUCLEOTIDE SEQUENCE [LARGE SCALE GENOMIC DNA]</scope>
    <source>
        <tissue evidence="3">Young leaf</tissue>
    </source>
</reference>
<dbReference type="EMBL" id="CP031001">
    <property type="protein sequence ID" value="QHN77573.1"/>
    <property type="molecule type" value="Genomic_DNA"/>
</dbReference>
<dbReference type="PANTHER" id="PTHR10003">
    <property type="entry name" value="SUPEROXIDE DISMUTASE CU-ZN -RELATED"/>
    <property type="match status" value="1"/>
</dbReference>
<dbReference type="CDD" id="cd00305">
    <property type="entry name" value="Cu-Zn_Superoxide_Dismutase"/>
    <property type="match status" value="1"/>
</dbReference>
<dbReference type="InterPro" id="IPR004045">
    <property type="entry name" value="Glutathione_S-Trfase_N"/>
</dbReference>